<keyword evidence="8 12" id="KW-0066">ATP synthesis</keyword>
<dbReference type="Proteomes" id="UP000234639">
    <property type="component" value="Unassembled WGS sequence"/>
</dbReference>
<evidence type="ECO:0000256" key="5">
    <source>
        <dbReference type="ARBA" id="ARBA00022989"/>
    </source>
</evidence>
<keyword evidence="14" id="KW-0175">Coiled coil</keyword>
<dbReference type="EMBL" id="PKHU01000006">
    <property type="protein sequence ID" value="PKZ28811.1"/>
    <property type="molecule type" value="Genomic_DNA"/>
</dbReference>
<evidence type="ECO:0000256" key="2">
    <source>
        <dbReference type="ARBA" id="ARBA00022547"/>
    </source>
</evidence>
<evidence type="ECO:0000256" key="14">
    <source>
        <dbReference type="SAM" id="Coils"/>
    </source>
</evidence>
<keyword evidence="5 12" id="KW-1133">Transmembrane helix</keyword>
<keyword evidence="7 12" id="KW-0472">Membrane</keyword>
<gene>
    <name evidence="12" type="primary">atpF</name>
    <name evidence="15" type="ORF">CYJ41_06820</name>
</gene>
<evidence type="ECO:0000256" key="12">
    <source>
        <dbReference type="HAMAP-Rule" id="MF_01398"/>
    </source>
</evidence>
<dbReference type="HAMAP" id="MF_01398">
    <property type="entry name" value="ATP_synth_b_bprime"/>
    <property type="match status" value="1"/>
</dbReference>
<dbReference type="RefSeq" id="WP_101637512.1">
    <property type="nucleotide sequence ID" value="NZ_JAPXGI010000004.1"/>
</dbReference>
<evidence type="ECO:0000256" key="4">
    <source>
        <dbReference type="ARBA" id="ARBA00022781"/>
    </source>
</evidence>
<feature type="transmembrane region" description="Helical" evidence="12">
    <location>
        <begin position="29"/>
        <end position="47"/>
    </location>
</feature>
<evidence type="ECO:0000313" key="15">
    <source>
        <dbReference type="EMBL" id="PKZ28811.1"/>
    </source>
</evidence>
<dbReference type="GO" id="GO:0005886">
    <property type="term" value="C:plasma membrane"/>
    <property type="evidence" value="ECO:0007669"/>
    <property type="project" value="UniProtKB-SubCell"/>
</dbReference>
<comment type="function">
    <text evidence="10">Component of the F(0) channel, it forms part of the peripheral stalk, linking F(1) to F(0). The b'-subunit is a diverged and duplicated form of b found in plants and photosynthetic bacteria.</text>
</comment>
<evidence type="ECO:0000256" key="6">
    <source>
        <dbReference type="ARBA" id="ARBA00023065"/>
    </source>
</evidence>
<keyword evidence="4 12" id="KW-0375">Hydrogen ion transport</keyword>
<evidence type="ECO:0000256" key="3">
    <source>
        <dbReference type="ARBA" id="ARBA00022692"/>
    </source>
</evidence>
<comment type="caution">
    <text evidence="15">The sequence shown here is derived from an EMBL/GenBank/DDBJ whole genome shotgun (WGS) entry which is preliminary data.</text>
</comment>
<comment type="function">
    <text evidence="9 12">F(1)F(0) ATP synthase produces ATP from ADP in the presence of a proton or sodium gradient. F-type ATPases consist of two structural domains, F(1) containing the extramembraneous catalytic core and F(0) containing the membrane proton channel, linked together by a central stalk and a peripheral stalk. During catalysis, ATP synthesis in the catalytic domain of F(1) is coupled via a rotary mechanism of the central stalk subunits to proton translocation.</text>
</comment>
<dbReference type="CDD" id="cd06503">
    <property type="entry name" value="ATP-synt_Fo_b"/>
    <property type="match status" value="1"/>
</dbReference>
<evidence type="ECO:0000256" key="9">
    <source>
        <dbReference type="ARBA" id="ARBA00025198"/>
    </source>
</evidence>
<keyword evidence="3 12" id="KW-0812">Transmembrane</keyword>
<accession>A0A2I1N8W9</accession>
<evidence type="ECO:0000313" key="16">
    <source>
        <dbReference type="Proteomes" id="UP000234639"/>
    </source>
</evidence>
<evidence type="ECO:0000256" key="11">
    <source>
        <dbReference type="ARBA" id="ARBA00037847"/>
    </source>
</evidence>
<comment type="subcellular location">
    <subcellularLocation>
        <location evidence="12">Cell membrane</location>
        <topology evidence="12">Single-pass membrane protein</topology>
    </subcellularLocation>
    <subcellularLocation>
        <location evidence="11">Endomembrane system</location>
        <topology evidence="11">Single-pass membrane protein</topology>
    </subcellularLocation>
</comment>
<evidence type="ECO:0000256" key="13">
    <source>
        <dbReference type="RuleBase" id="RU003848"/>
    </source>
</evidence>
<evidence type="ECO:0000256" key="7">
    <source>
        <dbReference type="ARBA" id="ARBA00023136"/>
    </source>
</evidence>
<sequence>MKKYLFLFIIPVAIFASDGSKNYDIIPRLFNFVLFFGILFYLLKDFAIKAYNARIKSIADRLDDIQNKLRDSKAKKEQAKKDVELAKVRAKDLLEVAKNEVETTKAKSADSLKQTLLDLEKNYENKKEFESKKATKEVVADVLSQTFNDPSVKLEQSKLIDIINKKVG</sequence>
<dbReference type="AlphaFoldDB" id="A0A2I1N8W9"/>
<keyword evidence="2 12" id="KW-0138">CF(0)</keyword>
<keyword evidence="6 12" id="KW-0406">Ion transport</keyword>
<dbReference type="InterPro" id="IPR002146">
    <property type="entry name" value="ATP_synth_b/b'su_bac/chlpt"/>
</dbReference>
<feature type="coiled-coil region" evidence="14">
    <location>
        <begin position="48"/>
        <end position="129"/>
    </location>
</feature>
<dbReference type="Pfam" id="PF00430">
    <property type="entry name" value="ATP-synt_B"/>
    <property type="match status" value="1"/>
</dbReference>
<name>A0A2I1N8W9_9BACT</name>
<evidence type="ECO:0000256" key="1">
    <source>
        <dbReference type="ARBA" id="ARBA00022448"/>
    </source>
</evidence>
<organism evidence="15 16">
    <name type="scientific">Campylobacter ureolyticus</name>
    <dbReference type="NCBI Taxonomy" id="827"/>
    <lineage>
        <taxon>Bacteria</taxon>
        <taxon>Pseudomonadati</taxon>
        <taxon>Campylobacterota</taxon>
        <taxon>Epsilonproteobacteria</taxon>
        <taxon>Campylobacterales</taxon>
        <taxon>Campylobacteraceae</taxon>
        <taxon>Campylobacter</taxon>
    </lineage>
</organism>
<dbReference type="GO" id="GO:0046933">
    <property type="term" value="F:proton-transporting ATP synthase activity, rotational mechanism"/>
    <property type="evidence" value="ECO:0007669"/>
    <property type="project" value="UniProtKB-UniRule"/>
</dbReference>
<proteinExistence type="inferred from homology"/>
<dbReference type="GO" id="GO:0012505">
    <property type="term" value="C:endomembrane system"/>
    <property type="evidence" value="ECO:0007669"/>
    <property type="project" value="UniProtKB-SubCell"/>
</dbReference>
<comment type="subunit">
    <text evidence="12">F-type ATPases have 2 components, F(1) - the catalytic core - and F(0) - the membrane proton channel. F(1) has five subunits: alpha(3), beta(3), gamma(1), delta(1), epsilon(1). F(0) has three main subunits: a(1), b(2) and c(10-14). The alpha and beta chains form an alternating ring which encloses part of the gamma chain. F(1) is attached to F(0) by a central stalk formed by the gamma and epsilon chains, while a peripheral stalk is formed by the delta and b chains.</text>
</comment>
<protein>
    <recommendedName>
        <fullName evidence="12">ATP synthase subunit b</fullName>
    </recommendedName>
    <alternativeName>
        <fullName evidence="12">ATP synthase F(0) sector subunit b</fullName>
    </alternativeName>
    <alternativeName>
        <fullName evidence="12">ATPase subunit I</fullName>
    </alternativeName>
    <alternativeName>
        <fullName evidence="12">F-type ATPase subunit b</fullName>
        <shortName evidence="12">F-ATPase subunit b</shortName>
    </alternativeName>
</protein>
<dbReference type="GO" id="GO:0045259">
    <property type="term" value="C:proton-transporting ATP synthase complex"/>
    <property type="evidence" value="ECO:0007669"/>
    <property type="project" value="UniProtKB-KW"/>
</dbReference>
<evidence type="ECO:0000256" key="8">
    <source>
        <dbReference type="ARBA" id="ARBA00023310"/>
    </source>
</evidence>
<keyword evidence="1 12" id="KW-0813">Transport</keyword>
<comment type="similarity">
    <text evidence="12 13">Belongs to the ATPase B chain family.</text>
</comment>
<reference evidence="15 16" key="1">
    <citation type="submission" date="2017-12" db="EMBL/GenBank/DDBJ databases">
        <title>Phylogenetic diversity of female urinary microbiome.</title>
        <authorList>
            <person name="Thomas-White K."/>
            <person name="Wolfe A.J."/>
        </authorList>
    </citation>
    <scope>NUCLEOTIDE SEQUENCE [LARGE SCALE GENOMIC DNA]</scope>
    <source>
        <strain evidence="15 16">UMB0112</strain>
    </source>
</reference>
<keyword evidence="12" id="KW-1003">Cell membrane</keyword>
<evidence type="ECO:0000256" key="10">
    <source>
        <dbReference type="ARBA" id="ARBA00025614"/>
    </source>
</evidence>